<dbReference type="InterPro" id="IPR008949">
    <property type="entry name" value="Isoprenoid_synthase_dom_sf"/>
</dbReference>
<dbReference type="AlphaFoldDB" id="A0A0W0G1L7"/>
<dbReference type="EMBL" id="LATX01001328">
    <property type="protein sequence ID" value="KTB42477.1"/>
    <property type="molecule type" value="Genomic_DNA"/>
</dbReference>
<protein>
    <recommendedName>
        <fullName evidence="4">Terpenoid synthase</fullName>
    </recommendedName>
</protein>
<dbReference type="Proteomes" id="UP000054988">
    <property type="component" value="Unassembled WGS sequence"/>
</dbReference>
<evidence type="ECO:0000313" key="3">
    <source>
        <dbReference type="Proteomes" id="UP000054988"/>
    </source>
</evidence>
<dbReference type="Pfam" id="PF19086">
    <property type="entry name" value="Terpene_syn_C_2"/>
    <property type="match status" value="2"/>
</dbReference>
<evidence type="ECO:0000313" key="2">
    <source>
        <dbReference type="EMBL" id="KTB42477.1"/>
    </source>
</evidence>
<feature type="region of interest" description="Disordered" evidence="1">
    <location>
        <begin position="317"/>
        <end position="344"/>
    </location>
</feature>
<proteinExistence type="predicted"/>
<name>A0A0W0G1L7_MONRR</name>
<accession>A0A0W0G1L7</accession>
<feature type="compositionally biased region" description="Pro residues" evidence="1">
    <location>
        <begin position="329"/>
        <end position="338"/>
    </location>
</feature>
<dbReference type="eggNOG" id="ENOG502RBIJ">
    <property type="taxonomic scope" value="Eukaryota"/>
</dbReference>
<reference evidence="2 3" key="1">
    <citation type="submission" date="2015-12" db="EMBL/GenBank/DDBJ databases">
        <title>Draft genome sequence of Moniliophthora roreri, the causal agent of frosty pod rot of cacao.</title>
        <authorList>
            <person name="Aime M.C."/>
            <person name="Diaz-Valderrama J.R."/>
            <person name="Kijpornyongpan T."/>
            <person name="Phillips-Mora W."/>
        </authorList>
    </citation>
    <scope>NUCLEOTIDE SEQUENCE [LARGE SCALE GENOMIC DNA]</scope>
    <source>
        <strain evidence="2 3">MCA 2952</strain>
    </source>
</reference>
<organism evidence="2 3">
    <name type="scientific">Moniliophthora roreri</name>
    <name type="common">Frosty pod rot fungus</name>
    <name type="synonym">Monilia roreri</name>
    <dbReference type="NCBI Taxonomy" id="221103"/>
    <lineage>
        <taxon>Eukaryota</taxon>
        <taxon>Fungi</taxon>
        <taxon>Dikarya</taxon>
        <taxon>Basidiomycota</taxon>
        <taxon>Agaricomycotina</taxon>
        <taxon>Agaricomycetes</taxon>
        <taxon>Agaricomycetidae</taxon>
        <taxon>Agaricales</taxon>
        <taxon>Marasmiineae</taxon>
        <taxon>Marasmiaceae</taxon>
        <taxon>Moniliophthora</taxon>
    </lineage>
</organism>
<sequence>MSNSSYQLPDLLSLTRPFDLRTNKSCRTIGIESEQWLTDLSSELEYDDTTLKPAEVQLIPKLKIGLLASLCFPTCDAPQLRLASDFWALIIVSNERVKAGANERGGHGWNDVPEDSISNKGFVELLNTHDLFRHLSERITRLQTITTPRWQKQFTTSIRAFKEAQLAAIKYRRNNTVPALDDYVDFCRDLNGLRMIFDLVESAEGLNLDITEMRLDDGDDLRMLRRLAAEFISLSFVSSSFPLAINQNDPKLIFFFFFRKDIFAYNNDQAVGHKLNIVDVMMVQRDLSIQGAVNQSGSLIKDKFDGFKTLETALWSRHPREDSSSQLSPSPPPPPPTEPTNASLGSTLTTWIRSPLSRSNSRTNLRALFSASEATKWDRNTVNDVSLFLQGLKDCMGGCLNWAYDSQIFFGTKGDAVRNFGWVFLTQKE</sequence>
<evidence type="ECO:0008006" key="4">
    <source>
        <dbReference type="Google" id="ProtNLM"/>
    </source>
</evidence>
<comment type="caution">
    <text evidence="2">The sequence shown here is derived from an EMBL/GenBank/DDBJ whole genome shotgun (WGS) entry which is preliminary data.</text>
</comment>
<dbReference type="Gene3D" id="1.10.600.10">
    <property type="entry name" value="Farnesyl Diphosphate Synthase"/>
    <property type="match status" value="1"/>
</dbReference>
<gene>
    <name evidence="2" type="ORF">WG66_4923</name>
</gene>
<evidence type="ECO:0000256" key="1">
    <source>
        <dbReference type="SAM" id="MobiDB-lite"/>
    </source>
</evidence>
<dbReference type="SUPFAM" id="SSF48576">
    <property type="entry name" value="Terpenoid synthases"/>
    <property type="match status" value="1"/>
</dbReference>